<dbReference type="FunFam" id="3.40.50.10330:FF:000025">
    <property type="entry name" value="NAD+ kinase Utr1"/>
    <property type="match status" value="1"/>
</dbReference>
<protein>
    <submittedName>
        <fullName evidence="9">NAD kinase</fullName>
    </submittedName>
</protein>
<dbReference type="AlphaFoldDB" id="A0A9Q9AJZ4"/>
<evidence type="ECO:0000313" key="10">
    <source>
        <dbReference type="Proteomes" id="UP001056384"/>
    </source>
</evidence>
<dbReference type="FunFam" id="2.60.200.30:FF:000009">
    <property type="entry name" value="Poly(P)/ATP NAD kinase"/>
    <property type="match status" value="1"/>
</dbReference>
<accession>A0A9Q9AJZ4</accession>
<feature type="region of interest" description="Disordered" evidence="8">
    <location>
        <begin position="340"/>
        <end position="360"/>
    </location>
</feature>
<evidence type="ECO:0000256" key="7">
    <source>
        <dbReference type="ARBA" id="ARBA00023027"/>
    </source>
</evidence>
<evidence type="ECO:0000256" key="6">
    <source>
        <dbReference type="ARBA" id="ARBA00022857"/>
    </source>
</evidence>
<dbReference type="Proteomes" id="UP001056384">
    <property type="component" value="Chromosome 1"/>
</dbReference>
<comment type="similarity">
    <text evidence="1">Belongs to the NAD kinase family.</text>
</comment>
<dbReference type="InterPro" id="IPR002504">
    <property type="entry name" value="NADK"/>
</dbReference>
<evidence type="ECO:0000256" key="2">
    <source>
        <dbReference type="ARBA" id="ARBA00022679"/>
    </source>
</evidence>
<keyword evidence="4 9" id="KW-0418">Kinase</keyword>
<dbReference type="GO" id="GO:0005524">
    <property type="term" value="F:ATP binding"/>
    <property type="evidence" value="ECO:0007669"/>
    <property type="project" value="UniProtKB-KW"/>
</dbReference>
<keyword evidence="7" id="KW-0520">NAD</keyword>
<dbReference type="InterPro" id="IPR017438">
    <property type="entry name" value="ATP-NAD_kinase_N"/>
</dbReference>
<sequence length="575" mass="63706">MESQQRRSHPGTPNTGARTPARSALGEALSKTPVRRDSFDREFPMLDSTPRRFSTGQREVPPPAPQVFAAQSVAEDMLDEKRSRTPREQGDIKDAMARFNIWSDTPSMARLAALTSPCFFHKRFGDAVNIEKVLEEVKGDDQLSHSRLMQTAASVREVSRQLQRRPLKRAVRNVMIVTKARDNTLVALTRELAGFLLATPRYGKDVGVHVWIDSKLRRSKRFDIDSLLAKDERFKDMVHFWTPSVCLEKPELFDLVLTLGGDGTVLYTSWLFQRIAPPVMAFSLGSLGFLTNHDFKQYKDQLNRVMGQDGMRVNLRMRFTCTVYRSAASSILQSSGASTTSVSTTASTHGQNGESEAHSAKIEGETHEVLNELVIDRGPSSYISSLDLYANESLLTRISADGIILSTPTGSTAYSLSAGGSLVHPDIPAILLTPICPHTLSFRPMLLNDDMALKVAIPSTGRGGAFVSFDGKGRVELGRGDEVVVRASQYPFPTVMGQPLEWFDSISRTLRWNTRAAEQKGWAGDEEGDGAEENNGHREPEFDIDFEDDDETVSADSGYGQSDPGRNAETKKRWS</sequence>
<keyword evidence="2" id="KW-0808">Transferase</keyword>
<keyword evidence="10" id="KW-1185">Reference proteome</keyword>
<name>A0A9Q9AJZ4_9PEZI</name>
<dbReference type="GO" id="GO:0019674">
    <property type="term" value="P:NAD+ metabolic process"/>
    <property type="evidence" value="ECO:0007669"/>
    <property type="project" value="InterPro"/>
</dbReference>
<evidence type="ECO:0000256" key="1">
    <source>
        <dbReference type="ARBA" id="ARBA00010995"/>
    </source>
</evidence>
<dbReference type="Pfam" id="PF01513">
    <property type="entry name" value="NAD_kinase"/>
    <property type="match status" value="1"/>
</dbReference>
<dbReference type="GO" id="GO:0006741">
    <property type="term" value="P:NADP+ biosynthetic process"/>
    <property type="evidence" value="ECO:0007669"/>
    <property type="project" value="InterPro"/>
</dbReference>
<proteinExistence type="inferred from homology"/>
<keyword evidence="3" id="KW-0547">Nucleotide-binding</keyword>
<dbReference type="OrthoDB" id="24581at2759"/>
<dbReference type="PANTHER" id="PTHR20275">
    <property type="entry name" value="NAD KINASE"/>
    <property type="match status" value="1"/>
</dbReference>
<organism evidence="9 10">
    <name type="scientific">Septoria linicola</name>
    <dbReference type="NCBI Taxonomy" id="215465"/>
    <lineage>
        <taxon>Eukaryota</taxon>
        <taxon>Fungi</taxon>
        <taxon>Dikarya</taxon>
        <taxon>Ascomycota</taxon>
        <taxon>Pezizomycotina</taxon>
        <taxon>Dothideomycetes</taxon>
        <taxon>Dothideomycetidae</taxon>
        <taxon>Mycosphaerellales</taxon>
        <taxon>Mycosphaerellaceae</taxon>
        <taxon>Septoria</taxon>
    </lineage>
</organism>
<evidence type="ECO:0000313" key="9">
    <source>
        <dbReference type="EMBL" id="USW47548.1"/>
    </source>
</evidence>
<dbReference type="InterPro" id="IPR016064">
    <property type="entry name" value="NAD/diacylglycerol_kinase_sf"/>
</dbReference>
<gene>
    <name evidence="9" type="ORF">Slin15195_G008670</name>
</gene>
<feature type="region of interest" description="Disordered" evidence="8">
    <location>
        <begin position="1"/>
        <end position="63"/>
    </location>
</feature>
<evidence type="ECO:0000256" key="5">
    <source>
        <dbReference type="ARBA" id="ARBA00022840"/>
    </source>
</evidence>
<dbReference type="InterPro" id="IPR017437">
    <property type="entry name" value="ATP-NAD_kinase_PpnK-typ_C"/>
</dbReference>
<keyword evidence="6" id="KW-0521">NADP</keyword>
<feature type="compositionally biased region" description="Basic and acidic residues" evidence="8">
    <location>
        <begin position="34"/>
        <end position="44"/>
    </location>
</feature>
<evidence type="ECO:0000256" key="3">
    <source>
        <dbReference type="ARBA" id="ARBA00022741"/>
    </source>
</evidence>
<evidence type="ECO:0000256" key="4">
    <source>
        <dbReference type="ARBA" id="ARBA00022777"/>
    </source>
</evidence>
<evidence type="ECO:0000256" key="8">
    <source>
        <dbReference type="SAM" id="MobiDB-lite"/>
    </source>
</evidence>
<feature type="compositionally biased region" description="Acidic residues" evidence="8">
    <location>
        <begin position="542"/>
        <end position="553"/>
    </location>
</feature>
<feature type="compositionally biased region" description="Basic and acidic residues" evidence="8">
    <location>
        <begin position="566"/>
        <end position="575"/>
    </location>
</feature>
<dbReference type="Gene3D" id="2.60.200.30">
    <property type="entry name" value="Probable inorganic polyphosphate/atp-NAD kinase, domain 2"/>
    <property type="match status" value="1"/>
</dbReference>
<dbReference type="SUPFAM" id="SSF111331">
    <property type="entry name" value="NAD kinase/diacylglycerol kinase-like"/>
    <property type="match status" value="1"/>
</dbReference>
<reference evidence="9" key="1">
    <citation type="submission" date="2022-06" db="EMBL/GenBank/DDBJ databases">
        <title>Complete genome sequences of two strains of the flax pathogen Septoria linicola.</title>
        <authorList>
            <person name="Lapalu N."/>
            <person name="Simon A."/>
            <person name="Demenou B."/>
            <person name="Paumier D."/>
            <person name="Guillot M.-P."/>
            <person name="Gout L."/>
            <person name="Valade R."/>
        </authorList>
    </citation>
    <scope>NUCLEOTIDE SEQUENCE</scope>
    <source>
        <strain evidence="9">SE15195</strain>
    </source>
</reference>
<dbReference type="EMBL" id="CP099418">
    <property type="protein sequence ID" value="USW47548.1"/>
    <property type="molecule type" value="Genomic_DNA"/>
</dbReference>
<dbReference type="Pfam" id="PF20143">
    <property type="entry name" value="NAD_kinase_C"/>
    <property type="match status" value="1"/>
</dbReference>
<dbReference type="GO" id="GO:0003951">
    <property type="term" value="F:NAD+ kinase activity"/>
    <property type="evidence" value="ECO:0007669"/>
    <property type="project" value="InterPro"/>
</dbReference>
<feature type="region of interest" description="Disordered" evidence="8">
    <location>
        <begin position="517"/>
        <end position="575"/>
    </location>
</feature>
<dbReference type="PANTHER" id="PTHR20275:SF0">
    <property type="entry name" value="NAD KINASE"/>
    <property type="match status" value="1"/>
</dbReference>
<keyword evidence="5" id="KW-0067">ATP-binding</keyword>
<dbReference type="HAMAP" id="MF_00361">
    <property type="entry name" value="NAD_kinase"/>
    <property type="match status" value="1"/>
</dbReference>
<dbReference type="Gene3D" id="3.40.50.10330">
    <property type="entry name" value="Probable inorganic polyphosphate/atp-NAD kinase, domain 1"/>
    <property type="match status" value="1"/>
</dbReference>